<evidence type="ECO:0000313" key="2">
    <source>
        <dbReference type="Proteomes" id="UP001148737"/>
    </source>
</evidence>
<reference evidence="1" key="1">
    <citation type="submission" date="2022-07" db="EMBL/GenBank/DDBJ databases">
        <title>Genome Sequence of Lecanicillium saksenae.</title>
        <authorList>
            <person name="Buettner E."/>
        </authorList>
    </citation>
    <scope>NUCLEOTIDE SEQUENCE</scope>
    <source>
        <strain evidence="1">VT-O1</strain>
    </source>
</reference>
<dbReference type="Proteomes" id="UP001148737">
    <property type="component" value="Unassembled WGS sequence"/>
</dbReference>
<gene>
    <name evidence="1" type="ORF">NLG97_g5120</name>
</gene>
<organism evidence="1 2">
    <name type="scientific">Lecanicillium saksenae</name>
    <dbReference type="NCBI Taxonomy" id="468837"/>
    <lineage>
        <taxon>Eukaryota</taxon>
        <taxon>Fungi</taxon>
        <taxon>Dikarya</taxon>
        <taxon>Ascomycota</taxon>
        <taxon>Pezizomycotina</taxon>
        <taxon>Sordariomycetes</taxon>
        <taxon>Hypocreomycetidae</taxon>
        <taxon>Hypocreales</taxon>
        <taxon>Cordycipitaceae</taxon>
        <taxon>Lecanicillium</taxon>
    </lineage>
</organism>
<protein>
    <submittedName>
        <fullName evidence="1">Uncharacterized protein</fullName>
    </submittedName>
</protein>
<keyword evidence="2" id="KW-1185">Reference proteome</keyword>
<accession>A0ACC1QUJ1</accession>
<name>A0ACC1QUJ1_9HYPO</name>
<comment type="caution">
    <text evidence="1">The sequence shown here is derived from an EMBL/GenBank/DDBJ whole genome shotgun (WGS) entry which is preliminary data.</text>
</comment>
<sequence length="102" mass="11192">MKFTLFALPALFLGATASRVVMGRATLAGRGFHTTARRMADAPLAAKKPMGAFRGGLFGFLLGCTLAGSSVYTYLVQEYKASNDMLTDDIYVRRFTYPFVKH</sequence>
<evidence type="ECO:0000313" key="1">
    <source>
        <dbReference type="EMBL" id="KAJ3492831.1"/>
    </source>
</evidence>
<proteinExistence type="predicted"/>
<dbReference type="EMBL" id="JANAKD010000554">
    <property type="protein sequence ID" value="KAJ3492831.1"/>
    <property type="molecule type" value="Genomic_DNA"/>
</dbReference>